<accession>A0ABR4F9G7</accession>
<comment type="caution">
    <text evidence="1">The sequence shown here is derived from an EMBL/GenBank/DDBJ whole genome shotgun (WGS) entry which is preliminary data.</text>
</comment>
<keyword evidence="2" id="KW-1185">Reference proteome</keyword>
<reference evidence="1 2" key="1">
    <citation type="submission" date="2024-03" db="EMBL/GenBank/DDBJ databases">
        <title>A high-quality draft genome sequence of Diaporthe vaccinii, a causative agent of upright dieback and viscid rot disease in cranberry plants.</title>
        <authorList>
            <person name="Sarrasin M."/>
            <person name="Lang B.F."/>
            <person name="Burger G."/>
        </authorList>
    </citation>
    <scope>NUCLEOTIDE SEQUENCE [LARGE SCALE GENOMIC DNA]</scope>
    <source>
        <strain evidence="1 2">IS7</strain>
    </source>
</reference>
<dbReference type="EMBL" id="JBAWTH010000007">
    <property type="protein sequence ID" value="KAL2291315.1"/>
    <property type="molecule type" value="Genomic_DNA"/>
</dbReference>
<sequence>MALDTLVTIMDLTRARPPLATNGHQHHMINHTDLSTDVPSARFVPLSVTIEARIPPSQLSGSRMLSEEILIGGMGMVRMYAAGG</sequence>
<protein>
    <submittedName>
        <fullName evidence="1">Uncharacterized protein</fullName>
    </submittedName>
</protein>
<dbReference type="Proteomes" id="UP001600888">
    <property type="component" value="Unassembled WGS sequence"/>
</dbReference>
<evidence type="ECO:0000313" key="2">
    <source>
        <dbReference type="Proteomes" id="UP001600888"/>
    </source>
</evidence>
<name>A0ABR4F9G7_9PEZI</name>
<gene>
    <name evidence="1" type="ORF">FJTKL_13930</name>
</gene>
<evidence type="ECO:0000313" key="1">
    <source>
        <dbReference type="EMBL" id="KAL2291315.1"/>
    </source>
</evidence>
<proteinExistence type="predicted"/>
<organism evidence="1 2">
    <name type="scientific">Diaporthe vaccinii</name>
    <dbReference type="NCBI Taxonomy" id="105482"/>
    <lineage>
        <taxon>Eukaryota</taxon>
        <taxon>Fungi</taxon>
        <taxon>Dikarya</taxon>
        <taxon>Ascomycota</taxon>
        <taxon>Pezizomycotina</taxon>
        <taxon>Sordariomycetes</taxon>
        <taxon>Sordariomycetidae</taxon>
        <taxon>Diaporthales</taxon>
        <taxon>Diaporthaceae</taxon>
        <taxon>Diaporthe</taxon>
        <taxon>Diaporthe eres species complex</taxon>
    </lineage>
</organism>